<proteinExistence type="predicted"/>
<evidence type="ECO:0000313" key="2">
    <source>
        <dbReference type="Proteomes" id="UP001642540"/>
    </source>
</evidence>
<dbReference type="SUPFAM" id="SSF81383">
    <property type="entry name" value="F-box domain"/>
    <property type="match status" value="1"/>
</dbReference>
<keyword evidence="2" id="KW-1185">Reference proteome</keyword>
<dbReference type="Proteomes" id="UP001642540">
    <property type="component" value="Unassembled WGS sequence"/>
</dbReference>
<dbReference type="Gene3D" id="3.80.10.10">
    <property type="entry name" value="Ribonuclease Inhibitor"/>
    <property type="match status" value="1"/>
</dbReference>
<accession>A0ABP1R6S6</accession>
<evidence type="ECO:0000313" key="1">
    <source>
        <dbReference type="EMBL" id="CAL8118497.1"/>
    </source>
</evidence>
<evidence type="ECO:0008006" key="3">
    <source>
        <dbReference type="Google" id="ProtNLM"/>
    </source>
</evidence>
<sequence length="445" mass="52074">MEGKTEINNEICKSEMEKKSGSSKFAGRCFRNIVDKMRKLKVGEFKFRTLSPLDNYIPPEIQEMIVKKIDDEKTLLQCRLVNWQWHQLANTLLEELQLARWTEFEPRHHDMPLCPTVRILDKNWKPGDSYFVGCPKAMLHCTGNPFPSNSLGIHGITLYWNIYGAHDKYHPVLGGRKCFKRRLEGLLIRFGHYLTSFTLFNLEVTVLDLESTLRHMPNLKALTMSYLRPSRTASVITQANRRRGRQNIISPHLTHVKLKYCECNECVNWLIQLVHQQLTSLEVYGCVGPYFRPRKFGKLKRLKVCDLENEEVNKMVLSEDETLSLEYLSIITVIVHIDELYGIVDFINRFPNTLTFLHLDIDESVRTRDPNLSDRLVDFMKIGDLYPALKRLEMSRMRGREWDENTLKGELEARFPNLETVQVQTYRDWAEDLKEVPVYDDCSIV</sequence>
<dbReference type="SUPFAM" id="SSF52047">
    <property type="entry name" value="RNI-like"/>
    <property type="match status" value="1"/>
</dbReference>
<dbReference type="InterPro" id="IPR036047">
    <property type="entry name" value="F-box-like_dom_sf"/>
</dbReference>
<dbReference type="InterPro" id="IPR032675">
    <property type="entry name" value="LRR_dom_sf"/>
</dbReference>
<reference evidence="1 2" key="1">
    <citation type="submission" date="2024-08" db="EMBL/GenBank/DDBJ databases">
        <authorList>
            <person name="Cucini C."/>
            <person name="Frati F."/>
        </authorList>
    </citation>
    <scope>NUCLEOTIDE SEQUENCE [LARGE SCALE GENOMIC DNA]</scope>
</reference>
<comment type="caution">
    <text evidence="1">The sequence shown here is derived from an EMBL/GenBank/DDBJ whole genome shotgun (WGS) entry which is preliminary data.</text>
</comment>
<organism evidence="1 2">
    <name type="scientific">Orchesella dallaii</name>
    <dbReference type="NCBI Taxonomy" id="48710"/>
    <lineage>
        <taxon>Eukaryota</taxon>
        <taxon>Metazoa</taxon>
        <taxon>Ecdysozoa</taxon>
        <taxon>Arthropoda</taxon>
        <taxon>Hexapoda</taxon>
        <taxon>Collembola</taxon>
        <taxon>Entomobryomorpha</taxon>
        <taxon>Entomobryoidea</taxon>
        <taxon>Orchesellidae</taxon>
        <taxon>Orchesellinae</taxon>
        <taxon>Orchesella</taxon>
    </lineage>
</organism>
<gene>
    <name evidence="1" type="ORF">ODALV1_LOCUS18161</name>
</gene>
<protein>
    <recommendedName>
        <fullName evidence="3">F-box domain-containing protein</fullName>
    </recommendedName>
</protein>
<name>A0ABP1R6S6_9HEXA</name>
<dbReference type="EMBL" id="CAXLJM020000057">
    <property type="protein sequence ID" value="CAL8118497.1"/>
    <property type="molecule type" value="Genomic_DNA"/>
</dbReference>